<dbReference type="EMBL" id="VFPQ01000001">
    <property type="protein sequence ID" value="TQM74444.1"/>
    <property type="molecule type" value="Genomic_DNA"/>
</dbReference>
<gene>
    <name evidence="2" type="ORF">FHX40_1115</name>
</gene>
<comment type="caution">
    <text evidence="2">The sequence shown here is derived from an EMBL/GenBank/DDBJ whole genome shotgun (WGS) entry which is preliminary data.</text>
</comment>
<dbReference type="InterPro" id="IPR017520">
    <property type="entry name" value="CHP03086"/>
</dbReference>
<reference evidence="2 3" key="1">
    <citation type="submission" date="2019-06" db="EMBL/GenBank/DDBJ databases">
        <title>Sequencing the genomes of 1000 actinobacteria strains.</title>
        <authorList>
            <person name="Klenk H.-P."/>
        </authorList>
    </citation>
    <scope>NUCLEOTIDE SEQUENCE [LARGE SCALE GENOMIC DNA]</scope>
    <source>
        <strain evidence="2 3">DSM 43186</strain>
    </source>
</reference>
<dbReference type="Pfam" id="PF11716">
    <property type="entry name" value="MDMPI_N"/>
    <property type="match status" value="1"/>
</dbReference>
<dbReference type="GO" id="GO:0046872">
    <property type="term" value="F:metal ion binding"/>
    <property type="evidence" value="ECO:0007669"/>
    <property type="project" value="InterPro"/>
</dbReference>
<dbReference type="Proteomes" id="UP000319213">
    <property type="component" value="Unassembled WGS sequence"/>
</dbReference>
<proteinExistence type="predicted"/>
<dbReference type="AlphaFoldDB" id="A0A543IV40"/>
<organism evidence="2 3">
    <name type="scientific">Thermopolyspora flexuosa</name>
    <dbReference type="NCBI Taxonomy" id="103836"/>
    <lineage>
        <taxon>Bacteria</taxon>
        <taxon>Bacillati</taxon>
        <taxon>Actinomycetota</taxon>
        <taxon>Actinomycetes</taxon>
        <taxon>Streptosporangiales</taxon>
        <taxon>Streptosporangiaceae</taxon>
        <taxon>Thermopolyspora</taxon>
    </lineage>
</organism>
<name>A0A543IV40_9ACTN</name>
<dbReference type="InterPro" id="IPR034660">
    <property type="entry name" value="DinB/YfiT-like"/>
</dbReference>
<dbReference type="OrthoDB" id="5185819at2"/>
<evidence type="ECO:0000313" key="2">
    <source>
        <dbReference type="EMBL" id="TQM74444.1"/>
    </source>
</evidence>
<keyword evidence="3" id="KW-1185">Reference proteome</keyword>
<evidence type="ECO:0000313" key="3">
    <source>
        <dbReference type="Proteomes" id="UP000319213"/>
    </source>
</evidence>
<dbReference type="NCBIfam" id="TIGR03083">
    <property type="entry name" value="maleylpyruvate isomerase family mycothiol-dependent enzyme"/>
    <property type="match status" value="1"/>
</dbReference>
<dbReference type="Gene3D" id="1.20.120.450">
    <property type="entry name" value="dinb family like domain"/>
    <property type="match status" value="1"/>
</dbReference>
<feature type="domain" description="Mycothiol-dependent maleylpyruvate isomerase metal-binding" evidence="1">
    <location>
        <begin position="10"/>
        <end position="131"/>
    </location>
</feature>
<sequence>MNLDVRDAYRRALDDFGQKVHLVRPDQWHLPTPCSDWDVHTLVNHLVRECLWAPHLLAGRTVAEMGDALDGDLLGDDPVKAFDRAAAAAVLAAYDEGALGRVVHLAFGDVAGEEYLCELFADALIHTWDMARAIGLPDRLDPELVDACAAWFAAVEDSYRETGVIGERRELPPDADPQSRLLAAWGRGR</sequence>
<dbReference type="InterPro" id="IPR017517">
    <property type="entry name" value="Maleyloyr_isom"/>
</dbReference>
<evidence type="ECO:0000259" key="1">
    <source>
        <dbReference type="Pfam" id="PF11716"/>
    </source>
</evidence>
<protein>
    <submittedName>
        <fullName evidence="2">Uncharacterized protein (TIGR03086 family)</fullName>
    </submittedName>
</protein>
<accession>A0A543IV40</accession>
<dbReference type="InterPro" id="IPR024344">
    <property type="entry name" value="MDMPI_metal-binding"/>
</dbReference>
<dbReference type="SUPFAM" id="SSF109854">
    <property type="entry name" value="DinB/YfiT-like putative metalloenzymes"/>
    <property type="match status" value="1"/>
</dbReference>
<dbReference type="NCBIfam" id="TIGR03086">
    <property type="entry name" value="TIGR03086 family metal-binding protein"/>
    <property type="match status" value="1"/>
</dbReference>
<dbReference type="RefSeq" id="WP_142258615.1">
    <property type="nucleotide sequence ID" value="NZ_BMPV01000006.1"/>
</dbReference>